<protein>
    <submittedName>
        <fullName evidence="1">Uncharacterized protein</fullName>
    </submittedName>
</protein>
<proteinExistence type="predicted"/>
<gene>
    <name evidence="1" type="ORF">OZZ17_08855</name>
</gene>
<accession>A0A9Q4HY26</accession>
<name>A0A9Q4HY26_MEDGN</name>
<evidence type="ECO:0000313" key="1">
    <source>
        <dbReference type="EMBL" id="MCZ0667655.1"/>
    </source>
</evidence>
<evidence type="ECO:0000313" key="2">
    <source>
        <dbReference type="Proteomes" id="UP001079535"/>
    </source>
</evidence>
<reference evidence="1" key="1">
    <citation type="submission" date="2022-11" db="EMBL/GenBank/DDBJ databases">
        <title>Temperate bacteriophages infecting mucin-degrading bacterium Ruminococcus gnavus from the human gut.</title>
        <authorList>
            <person name="Buttimer C."/>
        </authorList>
    </citation>
    <scope>NUCLEOTIDE SEQUENCE</scope>
    <source>
        <strain evidence="1">CCUG 49994</strain>
    </source>
</reference>
<dbReference type="RefSeq" id="WP_268803558.1">
    <property type="nucleotide sequence ID" value="NZ_JAPRAY010000011.1"/>
</dbReference>
<dbReference type="Proteomes" id="UP001079535">
    <property type="component" value="Unassembled WGS sequence"/>
</dbReference>
<organism evidence="1 2">
    <name type="scientific">Mediterraneibacter gnavus</name>
    <name type="common">Ruminococcus gnavus</name>
    <dbReference type="NCBI Taxonomy" id="33038"/>
    <lineage>
        <taxon>Bacteria</taxon>
        <taxon>Bacillati</taxon>
        <taxon>Bacillota</taxon>
        <taxon>Clostridia</taxon>
        <taxon>Lachnospirales</taxon>
        <taxon>Lachnospiraceae</taxon>
        <taxon>Mediterraneibacter</taxon>
    </lineage>
</organism>
<comment type="caution">
    <text evidence="1">The sequence shown here is derived from an EMBL/GenBank/DDBJ whole genome shotgun (WGS) entry which is preliminary data.</text>
</comment>
<dbReference type="AlphaFoldDB" id="A0A9Q4HY26"/>
<dbReference type="EMBL" id="JAPRAY010000011">
    <property type="protein sequence ID" value="MCZ0667655.1"/>
    <property type="molecule type" value="Genomic_DNA"/>
</dbReference>
<sequence>MAIPYYWVDLALERLTLSYNEMLRGENTGRDRKKVKKLLYYISELSPKIDFENRGRDAPYETEDGCLSLLCVRKTIDDV</sequence>